<gene>
    <name evidence="1" type="ORF">FHR38_002342</name>
</gene>
<evidence type="ECO:0000313" key="2">
    <source>
        <dbReference type="Proteomes" id="UP000578819"/>
    </source>
</evidence>
<dbReference type="Proteomes" id="UP000578819">
    <property type="component" value="Unassembled WGS sequence"/>
</dbReference>
<evidence type="ECO:0000313" key="1">
    <source>
        <dbReference type="EMBL" id="MBB4958609.1"/>
    </source>
</evidence>
<dbReference type="EMBL" id="JACHJW010000001">
    <property type="protein sequence ID" value="MBB4958609.1"/>
    <property type="molecule type" value="Genomic_DNA"/>
</dbReference>
<reference evidence="1 2" key="1">
    <citation type="submission" date="2020-08" db="EMBL/GenBank/DDBJ databases">
        <title>Sequencing the genomes of 1000 actinobacteria strains.</title>
        <authorList>
            <person name="Klenk H.-P."/>
        </authorList>
    </citation>
    <scope>NUCLEOTIDE SEQUENCE [LARGE SCALE GENOMIC DNA]</scope>
    <source>
        <strain evidence="1 2">DSM 45886</strain>
    </source>
</reference>
<accession>A0A7W7WPE7</accession>
<proteinExistence type="predicted"/>
<name>A0A7W7WPE7_9ACTN</name>
<sequence length="127" mass="13676">MAGEDESDKIDESDPLYSGSITWRVDELGGGNQDAEVVVVVEEGGESPPPEEYVAVCLDYYHDPNLPGAMASGVRPNGIWVGPSHGNHYDGALGEATAHEHPGAQVAIELPGDWYQLTGEPYVRHLY</sequence>
<dbReference type="AlphaFoldDB" id="A0A7W7WPE7"/>
<protein>
    <submittedName>
        <fullName evidence="1">Uncharacterized protein</fullName>
    </submittedName>
</protein>
<keyword evidence="2" id="KW-1185">Reference proteome</keyword>
<comment type="caution">
    <text evidence="1">The sequence shown here is derived from an EMBL/GenBank/DDBJ whole genome shotgun (WGS) entry which is preliminary data.</text>
</comment>
<organism evidence="1 2">
    <name type="scientific">Micromonospora polyrhachis</name>
    <dbReference type="NCBI Taxonomy" id="1282883"/>
    <lineage>
        <taxon>Bacteria</taxon>
        <taxon>Bacillati</taxon>
        <taxon>Actinomycetota</taxon>
        <taxon>Actinomycetes</taxon>
        <taxon>Micromonosporales</taxon>
        <taxon>Micromonosporaceae</taxon>
        <taxon>Micromonospora</taxon>
    </lineage>
</organism>
<dbReference type="RefSeq" id="WP_184534672.1">
    <property type="nucleotide sequence ID" value="NZ_JACHJW010000001.1"/>
</dbReference>